<dbReference type="EMBL" id="VIFK01000084">
    <property type="protein sequence ID" value="TQE99182.1"/>
    <property type="molecule type" value="Genomic_DNA"/>
</dbReference>
<name>A0A540VQZ8_9GAMM</name>
<comment type="caution">
    <text evidence="1">The sequence shown here is derived from an EMBL/GenBank/DDBJ whole genome shotgun (WGS) entry which is preliminary data.</text>
</comment>
<sequence length="314" mass="35703">MFGTNMEDFPTLTDFAGAEYYLRGTKPMASGPNKGTVPLRLTRRDPDTYHIYESTGVNPYGKPEPQRTIVCQMYNTQIVIFYEDGTIELDNFHTSSTHGIQSELLGSYGNVSSTNGFKIFRISSDQLHSSFASPFVETTRQYVSIPFSPKGNFYLVQAPDGTYTPHNYGVAIGRTRRYFDPVVGKAVRAVQRTLRQMSQFAQTEFFPDLKGNVVMFSSMYSHHLAQNYAYLRQQLDNAGWAPGKPVTPDVMNVLLDRDILAEYRKRMQHLSELRPDPRPVWPGAFDDVLALEDAEDLCIEIEQIESGDYLHDYE</sequence>
<dbReference type="Proteomes" id="UP000315400">
    <property type="component" value="Unassembled WGS sequence"/>
</dbReference>
<evidence type="ECO:0000313" key="2">
    <source>
        <dbReference type="Proteomes" id="UP000315400"/>
    </source>
</evidence>
<reference evidence="1 2" key="1">
    <citation type="submission" date="2019-06" db="EMBL/GenBank/DDBJ databases">
        <title>Metagenome assembled Genome of Spiribacter salinus SL48-SHIP from the microbial mat of Salt Lake 48 (Novosibirsk region, Russia).</title>
        <authorList>
            <person name="Shipova A."/>
            <person name="Rozanov A.S."/>
            <person name="Bryanskaya A.V."/>
            <person name="Peltek S.E."/>
        </authorList>
    </citation>
    <scope>NUCLEOTIDE SEQUENCE [LARGE SCALE GENOMIC DNA]</scope>
    <source>
        <strain evidence="1">SL48-SHIP-2</strain>
    </source>
</reference>
<accession>A0A540VQZ8</accession>
<proteinExistence type="predicted"/>
<dbReference type="AlphaFoldDB" id="A0A540VQZ8"/>
<protein>
    <submittedName>
        <fullName evidence="1">Uncharacterized protein</fullName>
    </submittedName>
</protein>
<evidence type="ECO:0000313" key="1">
    <source>
        <dbReference type="EMBL" id="TQE99182.1"/>
    </source>
</evidence>
<organism evidence="1 2">
    <name type="scientific">Spiribacter salinus</name>
    <dbReference type="NCBI Taxonomy" id="1335746"/>
    <lineage>
        <taxon>Bacteria</taxon>
        <taxon>Pseudomonadati</taxon>
        <taxon>Pseudomonadota</taxon>
        <taxon>Gammaproteobacteria</taxon>
        <taxon>Chromatiales</taxon>
        <taxon>Ectothiorhodospiraceae</taxon>
        <taxon>Spiribacter</taxon>
    </lineage>
</organism>
<gene>
    <name evidence="1" type="ORF">FKY71_09885</name>
</gene>